<dbReference type="PRINTS" id="PR00032">
    <property type="entry name" value="HTHARAC"/>
</dbReference>
<keyword evidence="1" id="KW-0805">Transcription regulation</keyword>
<dbReference type="SMART" id="SM00342">
    <property type="entry name" value="HTH_ARAC"/>
    <property type="match status" value="1"/>
</dbReference>
<dbReference type="InterPro" id="IPR018062">
    <property type="entry name" value="HTH_AraC-typ_CS"/>
</dbReference>
<sequence length="265" mass="29955">MKIPSQRPTGIEMGYYEAPAVDEVRPYRIEAGFHLVELVVGGVVRFDVGTRELRLGAGAMFWHIEGEDTIYRTSPEAPYKCYVFDLAIPTGTPRPVPRLSVLPDIQKATEIGREFLVAYHSESVDRSILCESAWSRLIWEAHLAEVGNTGPEIPPSMRAALAFIEAGYMRADLSVRTIARAAGLSEAHLHALFREHFGQTPHQFVLARRIQEARYRLTGTRQTIKAIAAECGFANIETFYRVFQRQLGTTPQKYRMAHERFSFGR</sequence>
<dbReference type="STRING" id="690879.TSACC_2188"/>
<evidence type="ECO:0000256" key="2">
    <source>
        <dbReference type="ARBA" id="ARBA00023125"/>
    </source>
</evidence>
<accession>A0A146G436</accession>
<keyword evidence="6" id="KW-1185">Reference proteome</keyword>
<dbReference type="InterPro" id="IPR018060">
    <property type="entry name" value="HTH_AraC"/>
</dbReference>
<dbReference type="InterPro" id="IPR037923">
    <property type="entry name" value="HTH-like"/>
</dbReference>
<evidence type="ECO:0000256" key="3">
    <source>
        <dbReference type="ARBA" id="ARBA00023163"/>
    </source>
</evidence>
<gene>
    <name evidence="5" type="ORF">TSACC_2188</name>
</gene>
<dbReference type="Gene3D" id="1.10.10.60">
    <property type="entry name" value="Homeodomain-like"/>
    <property type="match status" value="2"/>
</dbReference>
<keyword evidence="3" id="KW-0804">Transcription</keyword>
<dbReference type="PANTHER" id="PTHR43280">
    <property type="entry name" value="ARAC-FAMILY TRANSCRIPTIONAL REGULATOR"/>
    <property type="match status" value="1"/>
</dbReference>
<evidence type="ECO:0000256" key="1">
    <source>
        <dbReference type="ARBA" id="ARBA00023015"/>
    </source>
</evidence>
<organism evidence="5 6">
    <name type="scientific">Terrimicrobium sacchariphilum</name>
    <dbReference type="NCBI Taxonomy" id="690879"/>
    <lineage>
        <taxon>Bacteria</taxon>
        <taxon>Pseudomonadati</taxon>
        <taxon>Verrucomicrobiota</taxon>
        <taxon>Terrimicrobiia</taxon>
        <taxon>Terrimicrobiales</taxon>
        <taxon>Terrimicrobiaceae</taxon>
        <taxon>Terrimicrobium</taxon>
    </lineage>
</organism>
<dbReference type="SUPFAM" id="SSF51215">
    <property type="entry name" value="Regulatory protein AraC"/>
    <property type="match status" value="1"/>
</dbReference>
<name>A0A146G436_TERSA</name>
<dbReference type="AlphaFoldDB" id="A0A146G436"/>
<evidence type="ECO:0000313" key="6">
    <source>
        <dbReference type="Proteomes" id="UP000076023"/>
    </source>
</evidence>
<feature type="domain" description="HTH araC/xylS-type" evidence="4">
    <location>
        <begin position="158"/>
        <end position="257"/>
    </location>
</feature>
<dbReference type="InterPro" id="IPR020449">
    <property type="entry name" value="Tscrpt_reg_AraC-type_HTH"/>
</dbReference>
<dbReference type="PROSITE" id="PS01124">
    <property type="entry name" value="HTH_ARAC_FAMILY_2"/>
    <property type="match status" value="1"/>
</dbReference>
<dbReference type="GO" id="GO:0003700">
    <property type="term" value="F:DNA-binding transcription factor activity"/>
    <property type="evidence" value="ECO:0007669"/>
    <property type="project" value="InterPro"/>
</dbReference>
<evidence type="ECO:0000259" key="4">
    <source>
        <dbReference type="PROSITE" id="PS01124"/>
    </source>
</evidence>
<dbReference type="InterPro" id="IPR009057">
    <property type="entry name" value="Homeodomain-like_sf"/>
</dbReference>
<dbReference type="SUPFAM" id="SSF46689">
    <property type="entry name" value="Homeodomain-like"/>
    <property type="match status" value="2"/>
</dbReference>
<protein>
    <submittedName>
        <fullName evidence="5">AraC-type DNA-binding protein</fullName>
    </submittedName>
</protein>
<dbReference type="EMBL" id="BDCO01000002">
    <property type="protein sequence ID" value="GAT31794.1"/>
    <property type="molecule type" value="Genomic_DNA"/>
</dbReference>
<dbReference type="RefSeq" id="WP_075077673.1">
    <property type="nucleotide sequence ID" value="NZ_BDCO01000002.1"/>
</dbReference>
<keyword evidence="2 5" id="KW-0238">DNA-binding</keyword>
<dbReference type="Proteomes" id="UP000076023">
    <property type="component" value="Unassembled WGS sequence"/>
</dbReference>
<reference evidence="6" key="1">
    <citation type="journal article" date="2017" name="Genome Announc.">
        <title>Draft Genome Sequence of Terrimicrobium sacchariphilum NM-5T, a Facultative Anaerobic Soil Bacterium of the Class Spartobacteria.</title>
        <authorList>
            <person name="Qiu Y.L."/>
            <person name="Tourlousse D.M."/>
            <person name="Matsuura N."/>
            <person name="Ohashi A."/>
            <person name="Sekiguchi Y."/>
        </authorList>
    </citation>
    <scope>NUCLEOTIDE SEQUENCE [LARGE SCALE GENOMIC DNA]</scope>
    <source>
        <strain evidence="6">NM-5</strain>
    </source>
</reference>
<dbReference type="OrthoDB" id="185320at2"/>
<dbReference type="PROSITE" id="PS00041">
    <property type="entry name" value="HTH_ARAC_FAMILY_1"/>
    <property type="match status" value="1"/>
</dbReference>
<comment type="caution">
    <text evidence="5">The sequence shown here is derived from an EMBL/GenBank/DDBJ whole genome shotgun (WGS) entry which is preliminary data.</text>
</comment>
<proteinExistence type="predicted"/>
<dbReference type="GO" id="GO:0043565">
    <property type="term" value="F:sequence-specific DNA binding"/>
    <property type="evidence" value="ECO:0007669"/>
    <property type="project" value="InterPro"/>
</dbReference>
<evidence type="ECO:0000313" key="5">
    <source>
        <dbReference type="EMBL" id="GAT31794.1"/>
    </source>
</evidence>
<dbReference type="Pfam" id="PF12833">
    <property type="entry name" value="HTH_18"/>
    <property type="match status" value="1"/>
</dbReference>
<dbReference type="InParanoid" id="A0A146G436"/>
<dbReference type="PANTHER" id="PTHR43280:SF2">
    <property type="entry name" value="HTH-TYPE TRANSCRIPTIONAL REGULATOR EXSA"/>
    <property type="match status" value="1"/>
</dbReference>